<gene>
    <name evidence="11" type="ORF">KP509_31G021400</name>
</gene>
<dbReference type="InterPro" id="IPR029044">
    <property type="entry name" value="Nucleotide-diphossugar_trans"/>
</dbReference>
<dbReference type="EMBL" id="CM035436">
    <property type="protein sequence ID" value="KAH7288305.1"/>
    <property type="molecule type" value="Genomic_DNA"/>
</dbReference>
<evidence type="ECO:0000256" key="2">
    <source>
        <dbReference type="ARBA" id="ARBA00007706"/>
    </source>
</evidence>
<keyword evidence="5 9" id="KW-0735">Signal-anchor</keyword>
<dbReference type="GO" id="GO:0042285">
    <property type="term" value="F:xylosyltransferase activity"/>
    <property type="evidence" value="ECO:0007669"/>
    <property type="project" value="TreeGrafter"/>
</dbReference>
<comment type="caution">
    <text evidence="11">The sequence shown here is derived from an EMBL/GenBank/DDBJ whole genome shotgun (WGS) entry which is preliminary data.</text>
</comment>
<feature type="transmembrane region" description="Helical" evidence="9">
    <location>
        <begin position="20"/>
        <end position="41"/>
    </location>
</feature>
<evidence type="ECO:0000256" key="5">
    <source>
        <dbReference type="ARBA" id="ARBA00022968"/>
    </source>
</evidence>
<evidence type="ECO:0000256" key="6">
    <source>
        <dbReference type="ARBA" id="ARBA00022989"/>
    </source>
</evidence>
<feature type="compositionally biased region" description="Basic residues" evidence="10">
    <location>
        <begin position="499"/>
        <end position="513"/>
    </location>
</feature>
<evidence type="ECO:0000256" key="9">
    <source>
        <dbReference type="RuleBase" id="RU363127"/>
    </source>
</evidence>
<keyword evidence="4 9" id="KW-0812">Transmembrane</keyword>
<keyword evidence="7 9" id="KW-0472">Membrane</keyword>
<dbReference type="GO" id="GO:0010417">
    <property type="term" value="P:glucuronoxylan biosynthetic process"/>
    <property type="evidence" value="ECO:0007669"/>
    <property type="project" value="TreeGrafter"/>
</dbReference>
<accession>A0A8T2QWE7</accession>
<reference evidence="11" key="1">
    <citation type="submission" date="2021-08" db="EMBL/GenBank/DDBJ databases">
        <title>WGS assembly of Ceratopteris richardii.</title>
        <authorList>
            <person name="Marchant D.B."/>
            <person name="Chen G."/>
            <person name="Jenkins J."/>
            <person name="Shu S."/>
            <person name="Leebens-Mack J."/>
            <person name="Grimwood J."/>
            <person name="Schmutz J."/>
            <person name="Soltis P."/>
            <person name="Soltis D."/>
            <person name="Chen Z.-H."/>
        </authorList>
    </citation>
    <scope>NUCLEOTIDE SEQUENCE</scope>
    <source>
        <strain evidence="11">Whitten #5841</strain>
        <tissue evidence="11">Leaf</tissue>
    </source>
</reference>
<keyword evidence="9" id="KW-0333">Golgi apparatus</keyword>
<name>A0A8T2QWE7_CERRI</name>
<dbReference type="PANTHER" id="PTHR10896">
    <property type="entry name" value="GALACTOSYLGALACTOSYLXYLOSYLPROTEIN 3-BETA-GLUCURONOSYLTRANSFERASE BETA-1,3-GLUCURONYLTRANSFERASE"/>
    <property type="match status" value="1"/>
</dbReference>
<evidence type="ECO:0000256" key="7">
    <source>
        <dbReference type="ARBA" id="ARBA00023136"/>
    </source>
</evidence>
<comment type="function">
    <text evidence="9">Involved in the synthesis of glucuronoxylan hemicellulose in secondary cell walls.</text>
</comment>
<evidence type="ECO:0000256" key="8">
    <source>
        <dbReference type="ARBA" id="ARBA00023180"/>
    </source>
</evidence>
<comment type="similarity">
    <text evidence="2 9">Belongs to the glycosyltransferase 43 family.</text>
</comment>
<dbReference type="SUPFAM" id="SSF53448">
    <property type="entry name" value="Nucleotide-diphospho-sugar transferases"/>
    <property type="match status" value="1"/>
</dbReference>
<dbReference type="GO" id="GO:0015018">
    <property type="term" value="F:galactosylgalactosylxylosylprotein 3-beta-glucuronosyltransferase activity"/>
    <property type="evidence" value="ECO:0007669"/>
    <property type="project" value="InterPro"/>
</dbReference>
<keyword evidence="9" id="KW-0961">Cell wall biogenesis/degradation</keyword>
<dbReference type="OrthoDB" id="675023at2759"/>
<keyword evidence="3 9" id="KW-0808">Transferase</keyword>
<sequence>MTKLNRHWSNNRRGKAIDVLLRSSFSLLQFFFCVAALLLGFRLSREITFVVNSYKPSHDSFKSLRRPSTDVIFHDEVVLGLPYFNGSQKNITLPEPPRTPILSEKKSSRVHVGRHEILIRSWPHPHPVHIALAHQLVVRVQEEQRRTFGWKEKKQLLVITPTYVRACQFLYLEGLIHTLRAIPNPLIWIVVEIGGSSSETATLLADSQLSYYHLGLDRFCTIDVHEIEQVKKLARLEGLRFVGNHALHGIVLFADDINTYSLDYFEEAQKAKWVGFLPVGQFSSPGARGSFEEIGKTVKNQFGISQATSLERVFNESNSETTSYAHTIRAHMSFIDGGSVQIFELSLQAPVCNSSGHLVGWYLSSSKNSNLTLEWSGFAMNAKIFWKDSKKPEWIKDWTEALPNNHCMIESPLAFVKDASHVQPLGKCRKDVLMWTLDAEAHVDGKFPARWVISPPLDVVVPSKRTPWPELASPPPLLAAPPPPALNIEQANIRAKDAKGKRKRRSHRTKQSKTNKTLTDASEERTG</sequence>
<dbReference type="GO" id="GO:0000139">
    <property type="term" value="C:Golgi membrane"/>
    <property type="evidence" value="ECO:0007669"/>
    <property type="project" value="UniProtKB-SubCell"/>
</dbReference>
<dbReference type="EMBL" id="CM035436">
    <property type="protein sequence ID" value="KAH7288306.1"/>
    <property type="molecule type" value="Genomic_DNA"/>
</dbReference>
<dbReference type="OMA" id="QKHEPRI"/>
<dbReference type="GO" id="GO:0009834">
    <property type="term" value="P:plant-type secondary cell wall biogenesis"/>
    <property type="evidence" value="ECO:0007669"/>
    <property type="project" value="TreeGrafter"/>
</dbReference>
<evidence type="ECO:0000256" key="4">
    <source>
        <dbReference type="ARBA" id="ARBA00022692"/>
    </source>
</evidence>
<dbReference type="Proteomes" id="UP000825935">
    <property type="component" value="Chromosome 31"/>
</dbReference>
<protein>
    <recommendedName>
        <fullName evidence="9">Glycosyltransferases</fullName>
        <ecNumber evidence="9">2.4.-.-</ecNumber>
    </recommendedName>
</protein>
<evidence type="ECO:0000313" key="12">
    <source>
        <dbReference type="Proteomes" id="UP000825935"/>
    </source>
</evidence>
<keyword evidence="6 9" id="KW-1133">Transmembrane helix</keyword>
<evidence type="ECO:0000256" key="1">
    <source>
        <dbReference type="ARBA" id="ARBA00004323"/>
    </source>
</evidence>
<dbReference type="Gene3D" id="3.90.550.10">
    <property type="entry name" value="Spore Coat Polysaccharide Biosynthesis Protein SpsA, Chain A"/>
    <property type="match status" value="1"/>
</dbReference>
<comment type="subcellular location">
    <subcellularLocation>
        <location evidence="1 9">Golgi apparatus membrane</location>
        <topology evidence="1 9">Single-pass type II membrane protein</topology>
    </subcellularLocation>
</comment>
<dbReference type="EC" id="2.4.-.-" evidence="9"/>
<dbReference type="AlphaFoldDB" id="A0A8T2QWE7"/>
<feature type="region of interest" description="Disordered" evidence="10">
    <location>
        <begin position="492"/>
        <end position="527"/>
    </location>
</feature>
<evidence type="ECO:0000256" key="10">
    <source>
        <dbReference type="SAM" id="MobiDB-lite"/>
    </source>
</evidence>
<dbReference type="Pfam" id="PF03360">
    <property type="entry name" value="Glyco_transf_43"/>
    <property type="match status" value="1"/>
</dbReference>
<evidence type="ECO:0000313" key="11">
    <source>
        <dbReference type="EMBL" id="KAH7288306.1"/>
    </source>
</evidence>
<keyword evidence="12" id="KW-1185">Reference proteome</keyword>
<proteinExistence type="inferred from homology"/>
<dbReference type="InterPro" id="IPR005027">
    <property type="entry name" value="Glyco_trans_43"/>
</dbReference>
<keyword evidence="8" id="KW-0325">Glycoprotein</keyword>
<organism evidence="11 12">
    <name type="scientific">Ceratopteris richardii</name>
    <name type="common">Triangle waterfern</name>
    <dbReference type="NCBI Taxonomy" id="49495"/>
    <lineage>
        <taxon>Eukaryota</taxon>
        <taxon>Viridiplantae</taxon>
        <taxon>Streptophyta</taxon>
        <taxon>Embryophyta</taxon>
        <taxon>Tracheophyta</taxon>
        <taxon>Polypodiopsida</taxon>
        <taxon>Polypodiidae</taxon>
        <taxon>Polypodiales</taxon>
        <taxon>Pteridineae</taxon>
        <taxon>Pteridaceae</taxon>
        <taxon>Parkerioideae</taxon>
        <taxon>Ceratopteris</taxon>
    </lineage>
</organism>
<dbReference type="PANTHER" id="PTHR10896:SF17">
    <property type="entry name" value="BETA-1,4-XYLOSYLTRANSFERASE IRX14H-RELATED"/>
    <property type="match status" value="1"/>
</dbReference>
<evidence type="ECO:0000256" key="3">
    <source>
        <dbReference type="ARBA" id="ARBA00022679"/>
    </source>
</evidence>
<dbReference type="GO" id="GO:0071555">
    <property type="term" value="P:cell wall organization"/>
    <property type="evidence" value="ECO:0007669"/>
    <property type="project" value="UniProtKB-KW"/>
</dbReference>